<name>A0A418SK82_9RHOB</name>
<reference evidence="1 2" key="1">
    <citation type="submission" date="2020-08" db="EMBL/GenBank/DDBJ databases">
        <title>Genome sequence of Rhodobacteraceae bacterium Lw-13e.</title>
        <authorList>
            <person name="Poehlein A."/>
            <person name="Wolter L."/>
            <person name="Daniel R."/>
            <person name="Brinkhoff T."/>
        </authorList>
    </citation>
    <scope>NUCLEOTIDE SEQUENCE [LARGE SCALE GENOMIC DNA]</scope>
    <source>
        <strain evidence="1 2">Lw-13e</strain>
    </source>
</reference>
<dbReference type="Proteomes" id="UP000283786">
    <property type="component" value="Chromosome"/>
</dbReference>
<protein>
    <recommendedName>
        <fullName evidence="3">HNH endonuclease 5 domain-containing protein</fullName>
    </recommendedName>
</protein>
<evidence type="ECO:0000313" key="2">
    <source>
        <dbReference type="Proteomes" id="UP000283786"/>
    </source>
</evidence>
<keyword evidence="2" id="KW-1185">Reference proteome</keyword>
<gene>
    <name evidence="1" type="ORF">PSAL_003380</name>
</gene>
<evidence type="ECO:0000313" key="1">
    <source>
        <dbReference type="EMBL" id="QPM89127.1"/>
    </source>
</evidence>
<dbReference type="AlphaFoldDB" id="A0A418SK82"/>
<evidence type="ECO:0008006" key="3">
    <source>
        <dbReference type="Google" id="ProtNLM"/>
    </source>
</evidence>
<proteinExistence type="predicted"/>
<accession>A0A418SK82</accession>
<dbReference type="EMBL" id="CP060436">
    <property type="protein sequence ID" value="QPM89127.1"/>
    <property type="molecule type" value="Genomic_DNA"/>
</dbReference>
<dbReference type="KEGG" id="palw:PSAL_003380"/>
<organism evidence="1 2">
    <name type="scientific">Pseudooceanicola algae</name>
    <dbReference type="NCBI Taxonomy" id="1537215"/>
    <lineage>
        <taxon>Bacteria</taxon>
        <taxon>Pseudomonadati</taxon>
        <taxon>Pseudomonadota</taxon>
        <taxon>Alphaproteobacteria</taxon>
        <taxon>Rhodobacterales</taxon>
        <taxon>Paracoccaceae</taxon>
        <taxon>Pseudooceanicola</taxon>
    </lineage>
</organism>
<sequence length="273" mass="30033">MGEANRRSASRAEILKSAKRCVYCSSTSATTIEHMPPRGMFEGKDRPSGWEFACCDRCNEGSRGSDAVAQLFALIEPISVSGWKGDQISRAMAAVRKQAPKVLSELSPLGKSRPVLLNRKGLLHEAVELKADGPATKAHLDVFAAKMAMATFATYIGRPMNMDGIIYTQWFLNRGMGQDAYHASLSIMPSFDELRQGRKTSGKQFHLHYNTDLSSLIVGLISFHGCLTVMLVASDGDEFRPTLDNMLQRMIGPHRPGSQLTEPGLPNLEFLRS</sequence>